<dbReference type="GO" id="GO:0006396">
    <property type="term" value="P:RNA processing"/>
    <property type="evidence" value="ECO:0007669"/>
    <property type="project" value="InterPro"/>
</dbReference>
<dbReference type="SUPFAM" id="SSF69065">
    <property type="entry name" value="RNase III domain-like"/>
    <property type="match status" value="1"/>
</dbReference>
<evidence type="ECO:0000259" key="1">
    <source>
        <dbReference type="Pfam" id="PF00636"/>
    </source>
</evidence>
<dbReference type="PANTHER" id="PTHR34276:SF1">
    <property type="entry name" value="MINI-RIBONUCLEASE 3"/>
    <property type="match status" value="1"/>
</dbReference>
<dbReference type="Gene3D" id="1.10.1520.10">
    <property type="entry name" value="Ribonuclease III domain"/>
    <property type="match status" value="1"/>
</dbReference>
<dbReference type="AlphaFoldDB" id="A0A7V3VS28"/>
<evidence type="ECO:0000313" key="2">
    <source>
        <dbReference type="EMBL" id="HGE74734.1"/>
    </source>
</evidence>
<organism evidence="2">
    <name type="scientific">Mesoaciditoga lauensis</name>
    <dbReference type="NCBI Taxonomy" id="1495039"/>
    <lineage>
        <taxon>Bacteria</taxon>
        <taxon>Thermotogati</taxon>
        <taxon>Thermotogota</taxon>
        <taxon>Thermotogae</taxon>
        <taxon>Mesoaciditogales</taxon>
        <taxon>Mesoaciditogaceae</taxon>
        <taxon>Mesoaciditoga</taxon>
    </lineage>
</organism>
<dbReference type="GO" id="GO:0004525">
    <property type="term" value="F:ribonuclease III activity"/>
    <property type="evidence" value="ECO:0007669"/>
    <property type="project" value="InterPro"/>
</dbReference>
<dbReference type="InterPro" id="IPR036389">
    <property type="entry name" value="RNase_III_sf"/>
</dbReference>
<sequence length="119" mass="13841">MKALGIEFKKDLREISTKDLAYIGDAVFELHCRLRFSFNNKIVKDHVNAKAQADFFDLIETFLDEDERDVAMRGRNLKSPRSKDPYYRKATALESVIGYLFLCGNERRLEELLSIFEDG</sequence>
<dbReference type="InterPro" id="IPR000999">
    <property type="entry name" value="RNase_III_dom"/>
</dbReference>
<protein>
    <submittedName>
        <fullName evidence="2">Mini-ribonuclease 3</fullName>
    </submittedName>
</protein>
<feature type="domain" description="RNase III" evidence="1">
    <location>
        <begin position="20"/>
        <end position="104"/>
    </location>
</feature>
<dbReference type="PANTHER" id="PTHR34276">
    <property type="entry name" value="MINI-RIBONUCLEASE 3"/>
    <property type="match status" value="1"/>
</dbReference>
<gene>
    <name evidence="2" type="ORF">ENX73_01230</name>
</gene>
<dbReference type="Pfam" id="PF00636">
    <property type="entry name" value="Ribonuclease_3"/>
    <property type="match status" value="1"/>
</dbReference>
<dbReference type="EMBL" id="DTPE01000054">
    <property type="protein sequence ID" value="HGE74734.1"/>
    <property type="molecule type" value="Genomic_DNA"/>
</dbReference>
<comment type="caution">
    <text evidence="2">The sequence shown here is derived from an EMBL/GenBank/DDBJ whole genome shotgun (WGS) entry which is preliminary data.</text>
</comment>
<proteinExistence type="predicted"/>
<name>A0A7V3VS28_9BACT</name>
<reference evidence="2" key="1">
    <citation type="journal article" date="2020" name="mSystems">
        <title>Genome- and Community-Level Interaction Insights into Carbon Utilization and Element Cycling Functions of Hydrothermarchaeota in Hydrothermal Sediment.</title>
        <authorList>
            <person name="Zhou Z."/>
            <person name="Liu Y."/>
            <person name="Xu W."/>
            <person name="Pan J."/>
            <person name="Luo Z.H."/>
            <person name="Li M."/>
        </authorList>
    </citation>
    <scope>NUCLEOTIDE SEQUENCE [LARGE SCALE GENOMIC DNA]</scope>
    <source>
        <strain evidence="2">SpSt-966</strain>
    </source>
</reference>
<accession>A0A7V3VS28</accession>